<gene>
    <name evidence="2" type="ORF">MGU_07062</name>
</gene>
<proteinExistence type="predicted"/>
<dbReference type="EMBL" id="AZNH01000027">
    <property type="protein sequence ID" value="KID85754.1"/>
    <property type="molecule type" value="Genomic_DNA"/>
</dbReference>
<accession>A0A0B4I0K4</accession>
<dbReference type="PANTHER" id="PTHR24148">
    <property type="entry name" value="ANKYRIN REPEAT DOMAIN-CONTAINING PROTEIN 39 HOMOLOG-RELATED"/>
    <property type="match status" value="1"/>
</dbReference>
<dbReference type="OrthoDB" id="4939761at2759"/>
<keyword evidence="3" id="KW-1185">Reference proteome</keyword>
<name>A0A0B4I0K4_METGA</name>
<evidence type="ECO:0000259" key="1">
    <source>
        <dbReference type="Pfam" id="PF06985"/>
    </source>
</evidence>
<dbReference type="Pfam" id="PF06985">
    <property type="entry name" value="HET"/>
    <property type="match status" value="1"/>
</dbReference>
<feature type="domain" description="Heterokaryon incompatibility" evidence="1">
    <location>
        <begin position="97"/>
        <end position="198"/>
    </location>
</feature>
<organism evidence="2 3">
    <name type="scientific">Metarhizium guizhouense (strain ARSEF 977)</name>
    <dbReference type="NCBI Taxonomy" id="1276136"/>
    <lineage>
        <taxon>Eukaryota</taxon>
        <taxon>Fungi</taxon>
        <taxon>Dikarya</taxon>
        <taxon>Ascomycota</taxon>
        <taxon>Pezizomycotina</taxon>
        <taxon>Sordariomycetes</taxon>
        <taxon>Hypocreomycetidae</taxon>
        <taxon>Hypocreales</taxon>
        <taxon>Clavicipitaceae</taxon>
        <taxon>Metarhizium</taxon>
    </lineage>
</organism>
<comment type="caution">
    <text evidence="2">The sequence shown here is derived from an EMBL/GenBank/DDBJ whole genome shotgun (WGS) entry which is preliminary data.</text>
</comment>
<protein>
    <submittedName>
        <fullName evidence="2">Ankyrin and HET domain-containing protein</fullName>
    </submittedName>
</protein>
<evidence type="ECO:0000313" key="3">
    <source>
        <dbReference type="Proteomes" id="UP000031192"/>
    </source>
</evidence>
<dbReference type="Proteomes" id="UP000031192">
    <property type="component" value="Unassembled WGS sequence"/>
</dbReference>
<dbReference type="AlphaFoldDB" id="A0A0B4I0K4"/>
<sequence length="494" mass="54633">MPSPSDLPFKHDPLSTPSSIHLLERLDPSPDGNLRFSLVAKDLDDTTSPPRICLSSNKDHQGKLPADLATENSHDAVAAFIEAAQAVEAEEERGTARRVPRPIVWADAICINQEDVAEKSAQAAMMDRIYSNAMGIQVLNTLSTHLAALKDAVIEPLSGKDKGKYATANMPYISERDWASLASLYQRQWFRRAWIVQEAVLPDALLMCIGDQSVSWRDLGQVSEVIRYDEARMGSLLSSRFIPAGDPAVSVMWNMAEVSKWRRFKNSASRGGRGGGGDDDDAKESRSRFTLKHLVYNFWTFVACDPRDKVFAYYGLLNLYAAERHRADYGMGLAGIYTAATRDLIRSEASLAALSSCVYPLHRRKHLPSWVPDYSVAAANPVPRSFCADRGLEYVPPETTPDDAASSLFRVRGYFISRVSAVGGRFGTRPNEKLAFDPSWLKLPLSLRGKDGYLPGASLSCILCTTLCMDTSPGGRVYRRVRDCVRGQAPGYRE</sequence>
<dbReference type="InterPro" id="IPR052895">
    <property type="entry name" value="HetReg/Transcr_Mod"/>
</dbReference>
<dbReference type="PANTHER" id="PTHR24148:SF64">
    <property type="entry name" value="HETEROKARYON INCOMPATIBILITY DOMAIN-CONTAINING PROTEIN"/>
    <property type="match status" value="1"/>
</dbReference>
<dbReference type="InterPro" id="IPR010730">
    <property type="entry name" value="HET"/>
</dbReference>
<evidence type="ECO:0000313" key="2">
    <source>
        <dbReference type="EMBL" id="KID85754.1"/>
    </source>
</evidence>
<reference evidence="2 3" key="1">
    <citation type="journal article" date="2014" name="Proc. Natl. Acad. Sci. U.S.A.">
        <title>Trajectory and genomic determinants of fungal-pathogen speciation and host adaptation.</title>
        <authorList>
            <person name="Hu X."/>
            <person name="Xiao G."/>
            <person name="Zheng P."/>
            <person name="Shang Y."/>
            <person name="Su Y."/>
            <person name="Zhang X."/>
            <person name="Liu X."/>
            <person name="Zhan S."/>
            <person name="St Leger R.J."/>
            <person name="Wang C."/>
        </authorList>
    </citation>
    <scope>NUCLEOTIDE SEQUENCE [LARGE SCALE GENOMIC DNA]</scope>
    <source>
        <strain evidence="2 3">ARSEF 977</strain>
    </source>
</reference>
<dbReference type="HOGENOM" id="CLU_552170_0_0_1"/>